<dbReference type="PROSITE" id="PS51464">
    <property type="entry name" value="SIS"/>
    <property type="match status" value="2"/>
</dbReference>
<dbReference type="InterPro" id="IPR017932">
    <property type="entry name" value="GATase_2_dom"/>
</dbReference>
<evidence type="ECO:0000313" key="13">
    <source>
        <dbReference type="EMBL" id="KXU37401.1"/>
    </source>
</evidence>
<evidence type="ECO:0000256" key="6">
    <source>
        <dbReference type="ARBA" id="ARBA00022576"/>
    </source>
</evidence>
<evidence type="ECO:0000313" key="14">
    <source>
        <dbReference type="Proteomes" id="UP000071392"/>
    </source>
</evidence>
<dbReference type="EC" id="2.6.1.16" evidence="3 10"/>
<dbReference type="CDD" id="cd05008">
    <property type="entry name" value="SIS_GlmS_GlmD_1"/>
    <property type="match status" value="1"/>
</dbReference>
<name>A0A139SSG2_9BACT</name>
<evidence type="ECO:0000256" key="5">
    <source>
        <dbReference type="ARBA" id="ARBA00022490"/>
    </source>
</evidence>
<dbReference type="PROSITE" id="PS51278">
    <property type="entry name" value="GATASE_TYPE_2"/>
    <property type="match status" value="1"/>
</dbReference>
<organism evidence="13 14">
    <name type="scientific">Cephaloticoccus capnophilus</name>
    <dbReference type="NCBI Taxonomy" id="1548208"/>
    <lineage>
        <taxon>Bacteria</taxon>
        <taxon>Pseudomonadati</taxon>
        <taxon>Verrucomicrobiota</taxon>
        <taxon>Opitutia</taxon>
        <taxon>Opitutales</taxon>
        <taxon>Opitutaceae</taxon>
        <taxon>Cephaloticoccus</taxon>
    </lineage>
</organism>
<keyword evidence="14" id="KW-1185">Reference proteome</keyword>
<dbReference type="NCBIfam" id="NF001484">
    <property type="entry name" value="PRK00331.1"/>
    <property type="match status" value="1"/>
</dbReference>
<comment type="catalytic activity">
    <reaction evidence="1 10">
        <text>D-fructose 6-phosphate + L-glutamine = D-glucosamine 6-phosphate + L-glutamate</text>
        <dbReference type="Rhea" id="RHEA:13237"/>
        <dbReference type="ChEBI" id="CHEBI:29985"/>
        <dbReference type="ChEBI" id="CHEBI:58359"/>
        <dbReference type="ChEBI" id="CHEBI:58725"/>
        <dbReference type="ChEBI" id="CHEBI:61527"/>
        <dbReference type="EC" id="2.6.1.16"/>
    </reaction>
</comment>
<dbReference type="CDD" id="cd05009">
    <property type="entry name" value="SIS_GlmS_GlmD_2"/>
    <property type="match status" value="1"/>
</dbReference>
<dbReference type="Pfam" id="PF13522">
    <property type="entry name" value="GATase_6"/>
    <property type="match status" value="1"/>
</dbReference>
<dbReference type="PANTHER" id="PTHR10937:SF0">
    <property type="entry name" value="GLUTAMINE--FRUCTOSE-6-PHOSPHATE TRANSAMINASE (ISOMERIZING)"/>
    <property type="match status" value="1"/>
</dbReference>
<dbReference type="PANTHER" id="PTHR10937">
    <property type="entry name" value="GLUCOSAMINE--FRUCTOSE-6-PHOSPHATE AMINOTRANSFERASE, ISOMERIZING"/>
    <property type="match status" value="1"/>
</dbReference>
<evidence type="ECO:0000259" key="11">
    <source>
        <dbReference type="PROSITE" id="PS51278"/>
    </source>
</evidence>
<evidence type="ECO:0000256" key="8">
    <source>
        <dbReference type="ARBA" id="ARBA00022737"/>
    </source>
</evidence>
<evidence type="ECO:0000256" key="3">
    <source>
        <dbReference type="ARBA" id="ARBA00012916"/>
    </source>
</evidence>
<comment type="function">
    <text evidence="10">Catalyzes the first step in hexosamine metabolism, converting fructose-6P into glucosamine-6P using glutamine as a nitrogen source.</text>
</comment>
<comment type="subcellular location">
    <subcellularLocation>
        <location evidence="2 10">Cytoplasm</location>
    </subcellularLocation>
</comment>
<dbReference type="Gene3D" id="3.40.50.10490">
    <property type="entry name" value="Glucose-6-phosphate isomerase like protein, domain 1"/>
    <property type="match status" value="2"/>
</dbReference>
<keyword evidence="6 10" id="KW-0032">Aminotransferase</keyword>
<dbReference type="GO" id="GO:0005975">
    <property type="term" value="P:carbohydrate metabolic process"/>
    <property type="evidence" value="ECO:0007669"/>
    <property type="project" value="UniProtKB-UniRule"/>
</dbReference>
<dbReference type="OrthoDB" id="106547at2"/>
<dbReference type="AlphaFoldDB" id="A0A139SSG2"/>
<dbReference type="GO" id="GO:0097367">
    <property type="term" value="F:carbohydrate derivative binding"/>
    <property type="evidence" value="ECO:0007669"/>
    <property type="project" value="InterPro"/>
</dbReference>
<dbReference type="SUPFAM" id="SSF53697">
    <property type="entry name" value="SIS domain"/>
    <property type="match status" value="1"/>
</dbReference>
<dbReference type="GO" id="GO:0006487">
    <property type="term" value="P:protein N-linked glycosylation"/>
    <property type="evidence" value="ECO:0007669"/>
    <property type="project" value="TreeGrafter"/>
</dbReference>
<dbReference type="GO" id="GO:0005829">
    <property type="term" value="C:cytosol"/>
    <property type="evidence" value="ECO:0007669"/>
    <property type="project" value="TreeGrafter"/>
</dbReference>
<dbReference type="InterPro" id="IPR035490">
    <property type="entry name" value="GlmS/FrlB_SIS"/>
</dbReference>
<dbReference type="CDD" id="cd00714">
    <property type="entry name" value="GFAT"/>
    <property type="match status" value="1"/>
</dbReference>
<dbReference type="FunFam" id="3.60.20.10:FF:000006">
    <property type="entry name" value="Glutamine--fructose-6-phosphate aminotransferase [isomerizing]"/>
    <property type="match status" value="1"/>
</dbReference>
<evidence type="ECO:0000256" key="7">
    <source>
        <dbReference type="ARBA" id="ARBA00022679"/>
    </source>
</evidence>
<keyword evidence="7 10" id="KW-0808">Transferase</keyword>
<dbReference type="InterPro" id="IPR005855">
    <property type="entry name" value="GFAT"/>
</dbReference>
<dbReference type="EMBL" id="LSZP01000009">
    <property type="protein sequence ID" value="KXU37401.1"/>
    <property type="molecule type" value="Genomic_DNA"/>
</dbReference>
<dbReference type="RefSeq" id="WP_068710987.1">
    <property type="nucleotide sequence ID" value="NZ_LSZP01000009.1"/>
</dbReference>
<evidence type="ECO:0000256" key="2">
    <source>
        <dbReference type="ARBA" id="ARBA00004496"/>
    </source>
</evidence>
<dbReference type="HAMAP" id="MF_00164">
    <property type="entry name" value="GlmS"/>
    <property type="match status" value="1"/>
</dbReference>
<evidence type="ECO:0000256" key="10">
    <source>
        <dbReference type="HAMAP-Rule" id="MF_00164"/>
    </source>
</evidence>
<dbReference type="FunFam" id="3.40.50.10490:FF:000002">
    <property type="entry name" value="Glutamine--fructose-6-phosphate aminotransferase [isomerizing]"/>
    <property type="match status" value="1"/>
</dbReference>
<dbReference type="GO" id="GO:0006002">
    <property type="term" value="P:fructose 6-phosphate metabolic process"/>
    <property type="evidence" value="ECO:0007669"/>
    <property type="project" value="TreeGrafter"/>
</dbReference>
<gene>
    <name evidence="10" type="primary">glmS</name>
    <name evidence="13" type="ORF">AXK12_02040</name>
</gene>
<sequence>MCGIVGYTGKQHATPFIIEGLKRLEYRGYDSAGLAVTTAATGSEPGEPDSAKARAPSAAKLHYLKRIGRVAELELAAAQQHSALPALAHCGIGHTRWATHGGVTEANAHPHLSNDHRIALVHNGVIENFHSIKTFLLGHGYTFASETDTEVLCNLIAYHYAKTPPQNAHNANDAQDARLLVAVRGALRHVEGTYGLVALCVDAPDELVAARKGSPLILGIGEGEHLVASDAAALISRTQKVVYLNDGELAHLSPTDLRLSSLNAAPLEPVVDQITWSIAQAELGDYAHFMQKEIFEQPDALENTMRGRFSEDGSTAQFGGLNLNADELRNVDRIILCACGTAWHACLVTKHLIERFARLPVEVDYASEFRYRNAPLSPTNTLCLVMSQSGETIDTLAALREAKRKGLRVLAVTNVVGSTIAREADGGIYQHAGPEIGVASTKAFTSQLLIGAMLALYLARLRTMSFTDGAAAVAALRAVPALIRKTLEQAPRIAEIATRYAQVTDMLFLGRLALFPIALEGALKLKEISYIHAEGYPAAELKHGPIALISPDCPSVFFVTRGELFSKVVSSMQEVKARGGPIIAICTEGLELPEKLADARIDIPDCHEAILPLVATIPVQLLSYEIAKQRGCDVDKPRNLAKSVTVE</sequence>
<dbReference type="InterPro" id="IPR035466">
    <property type="entry name" value="GlmS/AgaS_SIS"/>
</dbReference>
<protein>
    <recommendedName>
        <fullName evidence="4 10">Glutamine--fructose-6-phosphate aminotransferase [isomerizing]</fullName>
        <ecNumber evidence="3 10">2.6.1.16</ecNumber>
    </recommendedName>
    <alternativeName>
        <fullName evidence="10">D-fructose-6-phosphate amidotransferase</fullName>
    </alternativeName>
    <alternativeName>
        <fullName evidence="10">GFAT</fullName>
    </alternativeName>
    <alternativeName>
        <fullName evidence="10">Glucosamine-6-phosphate synthase</fullName>
    </alternativeName>
    <alternativeName>
        <fullName evidence="10">Hexosephosphate aminotransferase</fullName>
    </alternativeName>
    <alternativeName>
        <fullName evidence="10">L-glutamine--D-fructose-6-phosphate amidotransferase</fullName>
    </alternativeName>
</protein>
<evidence type="ECO:0000256" key="4">
    <source>
        <dbReference type="ARBA" id="ARBA00016090"/>
    </source>
</evidence>
<dbReference type="Proteomes" id="UP000071392">
    <property type="component" value="Unassembled WGS sequence"/>
</dbReference>
<proteinExistence type="inferred from homology"/>
<evidence type="ECO:0000259" key="12">
    <source>
        <dbReference type="PROSITE" id="PS51464"/>
    </source>
</evidence>
<dbReference type="InterPro" id="IPR001347">
    <property type="entry name" value="SIS_dom"/>
</dbReference>
<dbReference type="GO" id="GO:0004360">
    <property type="term" value="F:glutamine-fructose-6-phosphate transaminase (isomerizing) activity"/>
    <property type="evidence" value="ECO:0007669"/>
    <property type="project" value="UniProtKB-UniRule"/>
</dbReference>
<feature type="domain" description="SIS" evidence="12">
    <location>
        <begin position="324"/>
        <end position="464"/>
    </location>
</feature>
<feature type="active site" description="Nucleophile; for GATase activity" evidence="10">
    <location>
        <position position="2"/>
    </location>
</feature>
<feature type="domain" description="SIS" evidence="12">
    <location>
        <begin position="496"/>
        <end position="637"/>
    </location>
</feature>
<dbReference type="FunFam" id="3.40.50.10490:FF:000001">
    <property type="entry name" value="Glutamine--fructose-6-phosphate aminotransferase [isomerizing]"/>
    <property type="match status" value="1"/>
</dbReference>
<dbReference type="Gene3D" id="3.60.20.10">
    <property type="entry name" value="Glutamine Phosphoribosylpyrophosphate, subunit 1, domain 1"/>
    <property type="match status" value="1"/>
</dbReference>
<dbReference type="InterPro" id="IPR046348">
    <property type="entry name" value="SIS_dom_sf"/>
</dbReference>
<accession>A0A139SSG2</accession>
<comment type="subunit">
    <text evidence="10">Homodimer.</text>
</comment>
<dbReference type="InterPro" id="IPR029055">
    <property type="entry name" value="Ntn_hydrolases_N"/>
</dbReference>
<dbReference type="NCBIfam" id="TIGR01135">
    <property type="entry name" value="glmS"/>
    <property type="match status" value="1"/>
</dbReference>
<feature type="active site" description="For Fru-6P isomerization activity" evidence="10">
    <location>
        <position position="642"/>
    </location>
</feature>
<dbReference type="InterPro" id="IPR047084">
    <property type="entry name" value="GFAT_N"/>
</dbReference>
<keyword evidence="8" id="KW-0677">Repeat</keyword>
<dbReference type="STRING" id="1548208.AXK12_02040"/>
<dbReference type="GO" id="GO:0046349">
    <property type="term" value="P:amino sugar biosynthetic process"/>
    <property type="evidence" value="ECO:0007669"/>
    <property type="project" value="UniProtKB-ARBA"/>
</dbReference>
<comment type="caution">
    <text evidence="13">The sequence shown here is derived from an EMBL/GenBank/DDBJ whole genome shotgun (WGS) entry which is preliminary data.</text>
</comment>
<keyword evidence="5 10" id="KW-0963">Cytoplasm</keyword>
<dbReference type="Pfam" id="PF01380">
    <property type="entry name" value="SIS"/>
    <property type="match status" value="2"/>
</dbReference>
<feature type="domain" description="Glutamine amidotransferase type-2" evidence="11">
    <location>
        <begin position="2"/>
        <end position="255"/>
    </location>
</feature>
<evidence type="ECO:0000256" key="1">
    <source>
        <dbReference type="ARBA" id="ARBA00001031"/>
    </source>
</evidence>
<dbReference type="SUPFAM" id="SSF56235">
    <property type="entry name" value="N-terminal nucleophile aminohydrolases (Ntn hydrolases)"/>
    <property type="match status" value="1"/>
</dbReference>
<reference evidence="13 14" key="1">
    <citation type="submission" date="2016-02" db="EMBL/GenBank/DDBJ databases">
        <authorList>
            <person name="Wen L."/>
            <person name="He K."/>
            <person name="Yang H."/>
        </authorList>
    </citation>
    <scope>NUCLEOTIDE SEQUENCE [LARGE SCALE GENOMIC DNA]</scope>
    <source>
        <strain evidence="13 14">CV41</strain>
    </source>
</reference>
<keyword evidence="9" id="KW-0315">Glutamine amidotransferase</keyword>
<evidence type="ECO:0000256" key="9">
    <source>
        <dbReference type="ARBA" id="ARBA00022962"/>
    </source>
</evidence>
<feature type="initiator methionine" description="Removed" evidence="10">
    <location>
        <position position="1"/>
    </location>
</feature>
<dbReference type="GO" id="GO:0006047">
    <property type="term" value="P:UDP-N-acetylglucosamine metabolic process"/>
    <property type="evidence" value="ECO:0007669"/>
    <property type="project" value="TreeGrafter"/>
</dbReference>